<dbReference type="OrthoDB" id="6500128at2759"/>
<evidence type="ECO:0000256" key="1">
    <source>
        <dbReference type="ARBA" id="ARBA00004141"/>
    </source>
</evidence>
<keyword evidence="6" id="KW-1133">Transmembrane helix</keyword>
<evidence type="ECO:0000256" key="8">
    <source>
        <dbReference type="ARBA" id="ARBA00024363"/>
    </source>
</evidence>
<evidence type="ECO:0000256" key="2">
    <source>
        <dbReference type="ARBA" id="ARBA00022448"/>
    </source>
</evidence>
<dbReference type="GO" id="GO:0005774">
    <property type="term" value="C:vacuolar membrane"/>
    <property type="evidence" value="ECO:0007669"/>
    <property type="project" value="TreeGrafter"/>
</dbReference>
<keyword evidence="12" id="KW-1185">Reference proteome</keyword>
<evidence type="ECO:0000256" key="7">
    <source>
        <dbReference type="ARBA" id="ARBA00023136"/>
    </source>
</evidence>
<keyword evidence="3" id="KW-0812">Transmembrane</keyword>
<keyword evidence="4" id="KW-0547">Nucleotide-binding</keyword>
<dbReference type="Pfam" id="PF00005">
    <property type="entry name" value="ABC_tran"/>
    <property type="match status" value="1"/>
</dbReference>
<evidence type="ECO:0000256" key="4">
    <source>
        <dbReference type="ARBA" id="ARBA00022741"/>
    </source>
</evidence>
<reference evidence="11" key="2">
    <citation type="journal article" date="2023" name="IMA Fungus">
        <title>Comparative genomic study of the Penicillium genus elucidates a diverse pangenome and 15 lateral gene transfer events.</title>
        <authorList>
            <person name="Petersen C."/>
            <person name="Sorensen T."/>
            <person name="Nielsen M.R."/>
            <person name="Sondergaard T.E."/>
            <person name="Sorensen J.L."/>
            <person name="Fitzpatrick D.A."/>
            <person name="Frisvad J.C."/>
            <person name="Nielsen K.L."/>
        </authorList>
    </citation>
    <scope>NUCLEOTIDE SEQUENCE</scope>
    <source>
        <strain evidence="11">IBT 23319</strain>
    </source>
</reference>
<dbReference type="PROSITE" id="PS50929">
    <property type="entry name" value="ABC_TM1F"/>
    <property type="match status" value="1"/>
</dbReference>
<proteinExistence type="inferred from homology"/>
<dbReference type="InterPro" id="IPR003439">
    <property type="entry name" value="ABC_transporter-like_ATP-bd"/>
</dbReference>
<dbReference type="InterPro" id="IPR027417">
    <property type="entry name" value="P-loop_NTPase"/>
</dbReference>
<accession>A0A9W9PBU4</accession>
<dbReference type="GeneID" id="81380051"/>
<dbReference type="InterPro" id="IPR003593">
    <property type="entry name" value="AAA+_ATPase"/>
</dbReference>
<evidence type="ECO:0000259" key="10">
    <source>
        <dbReference type="PROSITE" id="PS50929"/>
    </source>
</evidence>
<dbReference type="Gene3D" id="3.40.50.300">
    <property type="entry name" value="P-loop containing nucleotide triphosphate hydrolases"/>
    <property type="match status" value="1"/>
</dbReference>
<gene>
    <name evidence="11" type="ORF">N7469_001964</name>
</gene>
<evidence type="ECO:0000313" key="12">
    <source>
        <dbReference type="Proteomes" id="UP001147733"/>
    </source>
</evidence>
<organism evidence="11 12">
    <name type="scientific">Penicillium citrinum</name>
    <dbReference type="NCBI Taxonomy" id="5077"/>
    <lineage>
        <taxon>Eukaryota</taxon>
        <taxon>Fungi</taxon>
        <taxon>Dikarya</taxon>
        <taxon>Ascomycota</taxon>
        <taxon>Pezizomycotina</taxon>
        <taxon>Eurotiomycetes</taxon>
        <taxon>Eurotiomycetidae</taxon>
        <taxon>Eurotiales</taxon>
        <taxon>Aspergillaceae</taxon>
        <taxon>Penicillium</taxon>
    </lineage>
</organism>
<dbReference type="PROSITE" id="PS00211">
    <property type="entry name" value="ABC_TRANSPORTER_1"/>
    <property type="match status" value="1"/>
</dbReference>
<dbReference type="PANTHER" id="PTHR24221:SF651">
    <property type="entry name" value="HEAVY METAL TOLERANCE PROTEIN"/>
    <property type="match status" value="1"/>
</dbReference>
<dbReference type="InterPro" id="IPR036640">
    <property type="entry name" value="ABC1_TM_sf"/>
</dbReference>
<evidence type="ECO:0000256" key="3">
    <source>
        <dbReference type="ARBA" id="ARBA00022692"/>
    </source>
</evidence>
<keyword evidence="5" id="KW-0067">ATP-binding</keyword>
<dbReference type="SUPFAM" id="SSF90123">
    <property type="entry name" value="ABC transporter transmembrane region"/>
    <property type="match status" value="1"/>
</dbReference>
<name>A0A9W9PBU4_PENCI</name>
<feature type="domain" description="ABC transmembrane type-1" evidence="10">
    <location>
        <begin position="1"/>
        <end position="168"/>
    </location>
</feature>
<sequence length="451" mass="50925">MFHLAPLLADAVIAIVSLAVHFDANYSIFLAMLSSTYIYLSLKISKMITDKRRKFNDAKAKRSALKNESLESYETIQHFNANQYELDRYSNATVQVQTLEGALVTFVKLLGFFKNTFYKLGFLCLCLSASSGLTDQRGFGRMIFLFTSLEKLQQPLEHFNLIYNSIRSTLVDSEKLLALFQLRPNVTDQPTAVPLDVCNGSIEFRNVSFSYENRPENGPKRLALDNISFHCKPGEKIAIVGESGSGKSTVFNLLYRFYNPQNGSIVVDRQDSQEVTIDSLRKYISIVAQDTFLFHDTLMFNLKYANPDATDDAVYEACRVAGIHEQILGFPDKYDTQVGHRGMRLSGGEKQRVAIARAFLKDTPIILLDEATASLDSNTETQLLSSLNSLFANRTVIIIAHRLSTITTADQILVFHEGRIVERGTHHQLLNREGGRYTNMWLQHIRDGFKS</sequence>
<evidence type="ECO:0000256" key="5">
    <source>
        <dbReference type="ARBA" id="ARBA00022840"/>
    </source>
</evidence>
<keyword evidence="7" id="KW-0472">Membrane</keyword>
<dbReference type="PANTHER" id="PTHR24221">
    <property type="entry name" value="ATP-BINDING CASSETTE SUB-FAMILY B"/>
    <property type="match status" value="1"/>
</dbReference>
<dbReference type="InterPro" id="IPR011527">
    <property type="entry name" value="ABC1_TM_dom"/>
</dbReference>
<feature type="domain" description="ABC transporter" evidence="9">
    <location>
        <begin position="202"/>
        <end position="442"/>
    </location>
</feature>
<dbReference type="Proteomes" id="UP001147733">
    <property type="component" value="Unassembled WGS sequence"/>
</dbReference>
<dbReference type="FunFam" id="3.40.50.300:FF:000287">
    <property type="entry name" value="Multidrug ABC transporter ATP-binding protein"/>
    <property type="match status" value="1"/>
</dbReference>
<protein>
    <submittedName>
        <fullName evidence="11">Xenobiotic-transporting ATPase</fullName>
    </submittedName>
</protein>
<dbReference type="GO" id="GO:0005524">
    <property type="term" value="F:ATP binding"/>
    <property type="evidence" value="ECO:0007669"/>
    <property type="project" value="UniProtKB-KW"/>
</dbReference>
<dbReference type="Pfam" id="PF00664">
    <property type="entry name" value="ABC_membrane"/>
    <property type="match status" value="1"/>
</dbReference>
<dbReference type="PROSITE" id="PS50893">
    <property type="entry name" value="ABC_TRANSPORTER_2"/>
    <property type="match status" value="1"/>
</dbReference>
<dbReference type="AlphaFoldDB" id="A0A9W9PBU4"/>
<dbReference type="RefSeq" id="XP_056503378.1">
    <property type="nucleotide sequence ID" value="XM_056640884.1"/>
</dbReference>
<dbReference type="EMBL" id="JAPQKT010000002">
    <property type="protein sequence ID" value="KAJ5240373.1"/>
    <property type="molecule type" value="Genomic_DNA"/>
</dbReference>
<comment type="caution">
    <text evidence="11">The sequence shown here is derived from an EMBL/GenBank/DDBJ whole genome shotgun (WGS) entry which is preliminary data.</text>
</comment>
<evidence type="ECO:0000259" key="9">
    <source>
        <dbReference type="PROSITE" id="PS50893"/>
    </source>
</evidence>
<evidence type="ECO:0000313" key="11">
    <source>
        <dbReference type="EMBL" id="KAJ5240373.1"/>
    </source>
</evidence>
<dbReference type="GO" id="GO:0140359">
    <property type="term" value="F:ABC-type transporter activity"/>
    <property type="evidence" value="ECO:0007669"/>
    <property type="project" value="InterPro"/>
</dbReference>
<dbReference type="SMART" id="SM00382">
    <property type="entry name" value="AAA"/>
    <property type="match status" value="1"/>
</dbReference>
<dbReference type="InterPro" id="IPR017871">
    <property type="entry name" value="ABC_transporter-like_CS"/>
</dbReference>
<comment type="similarity">
    <text evidence="8">Belongs to the ABC transporter superfamily. ABCB family. Heavy Metal importer (TC 3.A.1.210) subfamily.</text>
</comment>
<comment type="subcellular location">
    <subcellularLocation>
        <location evidence="1">Membrane</location>
        <topology evidence="1">Multi-pass membrane protein</topology>
    </subcellularLocation>
</comment>
<dbReference type="Gene3D" id="1.20.1560.10">
    <property type="entry name" value="ABC transporter type 1, transmembrane domain"/>
    <property type="match status" value="1"/>
</dbReference>
<keyword evidence="2" id="KW-0813">Transport</keyword>
<reference evidence="11" key="1">
    <citation type="submission" date="2022-11" db="EMBL/GenBank/DDBJ databases">
        <authorList>
            <person name="Petersen C."/>
        </authorList>
    </citation>
    <scope>NUCLEOTIDE SEQUENCE</scope>
    <source>
        <strain evidence="11">IBT 23319</strain>
    </source>
</reference>
<dbReference type="InterPro" id="IPR039421">
    <property type="entry name" value="Type_1_exporter"/>
</dbReference>
<dbReference type="SUPFAM" id="SSF52540">
    <property type="entry name" value="P-loop containing nucleoside triphosphate hydrolases"/>
    <property type="match status" value="1"/>
</dbReference>
<dbReference type="GO" id="GO:0016887">
    <property type="term" value="F:ATP hydrolysis activity"/>
    <property type="evidence" value="ECO:0007669"/>
    <property type="project" value="InterPro"/>
</dbReference>
<evidence type="ECO:0000256" key="6">
    <source>
        <dbReference type="ARBA" id="ARBA00022989"/>
    </source>
</evidence>